<evidence type="ECO:0000259" key="11">
    <source>
        <dbReference type="Pfam" id="PF20659"/>
    </source>
</evidence>
<evidence type="ECO:0000256" key="7">
    <source>
        <dbReference type="PIRSR" id="PIRSR001363-1"/>
    </source>
</evidence>
<gene>
    <name evidence="12" type="ORF">B0I18_107144</name>
</gene>
<dbReference type="AlphaFoldDB" id="A0A2P8D0J1"/>
<dbReference type="Gene3D" id="3.20.20.360">
    <property type="entry name" value="Malate synthase, domain 3"/>
    <property type="match status" value="1"/>
</dbReference>
<evidence type="ECO:0000256" key="1">
    <source>
        <dbReference type="ARBA" id="ARBA00006394"/>
    </source>
</evidence>
<feature type="domain" description="Malate synthase N-terminal" evidence="10">
    <location>
        <begin position="21"/>
        <end position="81"/>
    </location>
</feature>
<feature type="active site" description="Proton donor" evidence="7">
    <location>
        <position position="454"/>
    </location>
</feature>
<dbReference type="NCBIfam" id="TIGR01344">
    <property type="entry name" value="malate_syn_A"/>
    <property type="match status" value="1"/>
</dbReference>
<organism evidence="12 13">
    <name type="scientific">Taibaiella chishuiensis</name>
    <dbReference type="NCBI Taxonomy" id="1434707"/>
    <lineage>
        <taxon>Bacteria</taxon>
        <taxon>Pseudomonadati</taxon>
        <taxon>Bacteroidota</taxon>
        <taxon>Chitinophagia</taxon>
        <taxon>Chitinophagales</taxon>
        <taxon>Chitinophagaceae</taxon>
        <taxon>Taibaiella</taxon>
    </lineage>
</organism>
<feature type="active site" description="Proton acceptor" evidence="7">
    <location>
        <position position="174"/>
    </location>
</feature>
<evidence type="ECO:0000256" key="5">
    <source>
        <dbReference type="ARBA" id="ARBA00022679"/>
    </source>
</evidence>
<comment type="catalytic activity">
    <reaction evidence="6 8">
        <text>glyoxylate + acetyl-CoA + H2O = (S)-malate + CoA + H(+)</text>
        <dbReference type="Rhea" id="RHEA:18181"/>
        <dbReference type="ChEBI" id="CHEBI:15377"/>
        <dbReference type="ChEBI" id="CHEBI:15378"/>
        <dbReference type="ChEBI" id="CHEBI:15589"/>
        <dbReference type="ChEBI" id="CHEBI:36655"/>
        <dbReference type="ChEBI" id="CHEBI:57287"/>
        <dbReference type="ChEBI" id="CHEBI:57288"/>
        <dbReference type="EC" id="2.3.3.9"/>
    </reaction>
</comment>
<dbReference type="FunFam" id="3.20.20.360:FF:000001">
    <property type="entry name" value="Malate synthase"/>
    <property type="match status" value="1"/>
</dbReference>
<dbReference type="PROSITE" id="PS00510">
    <property type="entry name" value="MALATE_SYNTHASE"/>
    <property type="match status" value="1"/>
</dbReference>
<dbReference type="PIRSF" id="PIRSF001363">
    <property type="entry name" value="Malate_synth"/>
    <property type="match status" value="1"/>
</dbReference>
<dbReference type="InterPro" id="IPR011076">
    <property type="entry name" value="Malate_synth_sf"/>
</dbReference>
<evidence type="ECO:0000259" key="9">
    <source>
        <dbReference type="Pfam" id="PF01274"/>
    </source>
</evidence>
<dbReference type="Pfam" id="PF20656">
    <property type="entry name" value="MS_N"/>
    <property type="match status" value="1"/>
</dbReference>
<keyword evidence="4 8" id="KW-0816">Tricarboxylic acid cycle</keyword>
<dbReference type="InterPro" id="IPR044856">
    <property type="entry name" value="Malate_synth_C_sf"/>
</dbReference>
<dbReference type="InterPro" id="IPR001465">
    <property type="entry name" value="Malate_synthase_TIM"/>
</dbReference>
<dbReference type="InterPro" id="IPR046363">
    <property type="entry name" value="MS_N_TIM-barrel_dom"/>
</dbReference>
<keyword evidence="3 8" id="KW-0329">Glyoxylate bypass</keyword>
<name>A0A2P8D0J1_9BACT</name>
<dbReference type="SUPFAM" id="SSF51645">
    <property type="entry name" value="Malate synthase G"/>
    <property type="match status" value="1"/>
</dbReference>
<comment type="pathway">
    <text evidence="8">Carbohydrate metabolism; glyoxylate cycle; (S)-malate from isocitrate: step 2/2.</text>
</comment>
<dbReference type="EC" id="2.3.3.9" evidence="2 8"/>
<proteinExistence type="inferred from homology"/>
<protein>
    <recommendedName>
        <fullName evidence="2 8">Malate synthase</fullName>
        <ecNumber evidence="2 8">2.3.3.9</ecNumber>
    </recommendedName>
</protein>
<dbReference type="InterPro" id="IPR048356">
    <property type="entry name" value="MS_N"/>
</dbReference>
<feature type="domain" description="Malate synthase C-terminal" evidence="11">
    <location>
        <begin position="420"/>
        <end position="539"/>
    </location>
</feature>
<reference evidence="12 13" key="1">
    <citation type="submission" date="2018-03" db="EMBL/GenBank/DDBJ databases">
        <title>Genomic Encyclopedia of Type Strains, Phase III (KMG-III): the genomes of soil and plant-associated and newly described type strains.</title>
        <authorList>
            <person name="Whitman W."/>
        </authorList>
    </citation>
    <scope>NUCLEOTIDE SEQUENCE [LARGE SCALE GENOMIC DNA]</scope>
    <source>
        <strain evidence="12 13">CGMCC 1.12700</strain>
    </source>
</reference>
<dbReference type="InterPro" id="IPR048355">
    <property type="entry name" value="MS_C"/>
</dbReference>
<dbReference type="GO" id="GO:0005737">
    <property type="term" value="C:cytoplasm"/>
    <property type="evidence" value="ECO:0007669"/>
    <property type="project" value="TreeGrafter"/>
</dbReference>
<evidence type="ECO:0000256" key="2">
    <source>
        <dbReference type="ARBA" id="ARBA00012636"/>
    </source>
</evidence>
<dbReference type="InterPro" id="IPR019830">
    <property type="entry name" value="Malate_synthase_CS"/>
</dbReference>
<evidence type="ECO:0000256" key="4">
    <source>
        <dbReference type="ARBA" id="ARBA00022532"/>
    </source>
</evidence>
<accession>A0A2P8D0J1</accession>
<evidence type="ECO:0000256" key="3">
    <source>
        <dbReference type="ARBA" id="ARBA00022435"/>
    </source>
</evidence>
<dbReference type="GO" id="GO:0004474">
    <property type="term" value="F:malate synthase activity"/>
    <property type="evidence" value="ECO:0007669"/>
    <property type="project" value="UniProtKB-EC"/>
</dbReference>
<evidence type="ECO:0000256" key="6">
    <source>
        <dbReference type="ARBA" id="ARBA00047918"/>
    </source>
</evidence>
<dbReference type="PANTHER" id="PTHR42902">
    <property type="entry name" value="MALATE SYNTHASE"/>
    <property type="match status" value="1"/>
</dbReference>
<evidence type="ECO:0000259" key="10">
    <source>
        <dbReference type="Pfam" id="PF20656"/>
    </source>
</evidence>
<dbReference type="InterPro" id="IPR006252">
    <property type="entry name" value="Malate_synthA"/>
</dbReference>
<dbReference type="Gene3D" id="1.20.1220.12">
    <property type="entry name" value="Malate synthase, domain III"/>
    <property type="match status" value="1"/>
</dbReference>
<dbReference type="Pfam" id="PF20659">
    <property type="entry name" value="MS_C"/>
    <property type="match status" value="1"/>
</dbReference>
<keyword evidence="5 8" id="KW-0808">Transferase</keyword>
<dbReference type="EMBL" id="PYGD01000007">
    <property type="protein sequence ID" value="PSK90734.1"/>
    <property type="molecule type" value="Genomic_DNA"/>
</dbReference>
<dbReference type="GO" id="GO:0006097">
    <property type="term" value="P:glyoxylate cycle"/>
    <property type="evidence" value="ECO:0007669"/>
    <property type="project" value="UniProtKB-UniPathway"/>
</dbReference>
<dbReference type="Proteomes" id="UP000240572">
    <property type="component" value="Unassembled WGS sequence"/>
</dbReference>
<dbReference type="FunFam" id="1.20.1220.12:FF:000001">
    <property type="entry name" value="Malate synthase"/>
    <property type="match status" value="1"/>
</dbReference>
<comment type="caution">
    <text evidence="12">The sequence shown here is derived from an EMBL/GenBank/DDBJ whole genome shotgun (WGS) entry which is preliminary data.</text>
</comment>
<evidence type="ECO:0000313" key="13">
    <source>
        <dbReference type="Proteomes" id="UP000240572"/>
    </source>
</evidence>
<dbReference type="UniPathway" id="UPA00703">
    <property type="reaction ID" value="UER00720"/>
</dbReference>
<evidence type="ECO:0000313" key="12">
    <source>
        <dbReference type="EMBL" id="PSK90734.1"/>
    </source>
</evidence>
<dbReference type="PANTHER" id="PTHR42902:SF1">
    <property type="entry name" value="MALATE SYNTHASE 1-RELATED"/>
    <property type="match status" value="1"/>
</dbReference>
<keyword evidence="13" id="KW-1185">Reference proteome</keyword>
<dbReference type="GO" id="GO:0006099">
    <property type="term" value="P:tricarboxylic acid cycle"/>
    <property type="evidence" value="ECO:0007669"/>
    <property type="project" value="UniProtKB-KW"/>
</dbReference>
<feature type="domain" description="Malate synthase TIM barrel" evidence="9">
    <location>
        <begin position="170"/>
        <end position="413"/>
    </location>
</feature>
<evidence type="ECO:0000256" key="8">
    <source>
        <dbReference type="RuleBase" id="RU000555"/>
    </source>
</evidence>
<sequence length="541" mass="61690">MYTFDENYRIMETGTPVKNNPVTLPEAAAGMALFSEEALAFLEGLHRHFEHRRQAVLSERQQEQKKIDSGILPGFLPETEHVRNGGWVVAPLPQDLQDRRVEITGPVDRKMIINALNSGARTFMADFEDSNTPTWDNLVQGQLNLQDAIRGTISLETAGKSYTLVQHPAVLLVRPRGWHMEERHLLIDGKPMSAGLFDFGLYFFHNAIPLIAKGSGPYFYLPKTESYKEARLWNEVFDYAEASLDLPKGVIKATVLIETITASFQLHEILYELRNHAAGLNCGRWDYIFSFIKKFRNVPGYVFPDRSQITMTVPFMRAYTQLVVQTCHRRNALAIGGMAAQIPVKNNEEANHKALEQVRADKMREVNDGHDGTWVAHPALVPVAREVFDRYMPQPNQVDNKRHDFATTGIHLITLPEGSVTEKGLRLNINVGIRYIESWLRGNGAAAIYNLMEDAATAEICRTQVWQWLHAGARLDDGRKVNQDLYETIRDEEIAHIREDVGTQAYHEGRFAHAIQIFNRLVVQQDYEEFFTTRAYTELER</sequence>
<dbReference type="Pfam" id="PF01274">
    <property type="entry name" value="MS_TIM-barrel"/>
    <property type="match status" value="1"/>
</dbReference>
<comment type="similarity">
    <text evidence="1 8">Belongs to the malate synthase family.</text>
</comment>
<dbReference type="CDD" id="cd00727">
    <property type="entry name" value="malate_synt_A"/>
    <property type="match status" value="1"/>
</dbReference>